<protein>
    <submittedName>
        <fullName evidence="5">Arylsulfatase A-like enzyme</fullName>
    </submittedName>
</protein>
<dbReference type="AlphaFoldDB" id="A0A7X0H3L3"/>
<organism evidence="5 6">
    <name type="scientific">Algisphaera agarilytica</name>
    <dbReference type="NCBI Taxonomy" id="1385975"/>
    <lineage>
        <taxon>Bacteria</taxon>
        <taxon>Pseudomonadati</taxon>
        <taxon>Planctomycetota</taxon>
        <taxon>Phycisphaerae</taxon>
        <taxon>Phycisphaerales</taxon>
        <taxon>Phycisphaeraceae</taxon>
        <taxon>Algisphaera</taxon>
    </lineage>
</organism>
<evidence type="ECO:0000256" key="2">
    <source>
        <dbReference type="ARBA" id="ARBA00022801"/>
    </source>
</evidence>
<accession>A0A7X0H3L3</accession>
<dbReference type="PANTHER" id="PTHR42693">
    <property type="entry name" value="ARYLSULFATASE FAMILY MEMBER"/>
    <property type="match status" value="1"/>
</dbReference>
<dbReference type="Pfam" id="PF00884">
    <property type="entry name" value="Sulfatase"/>
    <property type="match status" value="1"/>
</dbReference>
<comment type="similarity">
    <text evidence="1">Belongs to the sulfatase family.</text>
</comment>
<gene>
    <name evidence="5" type="ORF">HNQ40_000442</name>
</gene>
<reference evidence="5 6" key="1">
    <citation type="submission" date="2020-08" db="EMBL/GenBank/DDBJ databases">
        <title>Genomic Encyclopedia of Type Strains, Phase IV (KMG-IV): sequencing the most valuable type-strain genomes for metagenomic binning, comparative biology and taxonomic classification.</title>
        <authorList>
            <person name="Goeker M."/>
        </authorList>
    </citation>
    <scope>NUCLEOTIDE SEQUENCE [LARGE SCALE GENOMIC DNA]</scope>
    <source>
        <strain evidence="5 6">DSM 103725</strain>
    </source>
</reference>
<evidence type="ECO:0000313" key="6">
    <source>
        <dbReference type="Proteomes" id="UP000541810"/>
    </source>
</evidence>
<dbReference type="SUPFAM" id="SSF53649">
    <property type="entry name" value="Alkaline phosphatase-like"/>
    <property type="match status" value="1"/>
</dbReference>
<evidence type="ECO:0000259" key="4">
    <source>
        <dbReference type="Pfam" id="PF00884"/>
    </source>
</evidence>
<feature type="region of interest" description="Disordered" evidence="3">
    <location>
        <begin position="156"/>
        <end position="184"/>
    </location>
</feature>
<sequence length="472" mass="53947">MANTPPNFLFLVGEDVGRHHGCYGDDFAHTPHLDRLATEGCLFRNAYTTAPVCSPARSTMVSGQDPRKIGSHLHRSKLAKPPRVFTEELRDAGYFVNWANKTDFNYDEEADNFKERLADTRTDWRKDLAAGKLPDQPWLFFYNFNMTHESQLWPSDAEANVPKPDPQRDDAELDELPGLEVPPYMPDTRSTRASLVRYYKNLEEQDRQIGHVLEDLENQGLADNTVVIYISDHGRGLIREKRWCYPAGVRMPMIVRAPGLTEPASVRDDLVSWVDIAPTILALAGVERPDNYDGRPLLGPDAEAEPDCVFFGRDRMDSSHDRVRGAADRRYLYLHNDRPDIPYAQCNRYMETSPVTTETRRLSLEGKLRFPDNVWMQLTKPQEELYDLVSDPHGVHNLADREEYAQTLSTLRDAVADWCERIDDKGRKTERELIDQGLILDDLAGLQERKGMILPELDPEGVFSTRFDADKV</sequence>
<name>A0A7X0H3L3_9BACT</name>
<dbReference type="InterPro" id="IPR017850">
    <property type="entry name" value="Alkaline_phosphatase_core_sf"/>
</dbReference>
<feature type="domain" description="Sulfatase N-terminal" evidence="4">
    <location>
        <begin position="6"/>
        <end position="286"/>
    </location>
</feature>
<keyword evidence="2" id="KW-0378">Hydrolase</keyword>
<dbReference type="PANTHER" id="PTHR42693:SF53">
    <property type="entry name" value="ENDO-4-O-SULFATASE"/>
    <property type="match status" value="1"/>
</dbReference>
<dbReference type="InterPro" id="IPR050738">
    <property type="entry name" value="Sulfatase"/>
</dbReference>
<evidence type="ECO:0000313" key="5">
    <source>
        <dbReference type="EMBL" id="MBB6428636.1"/>
    </source>
</evidence>
<proteinExistence type="inferred from homology"/>
<dbReference type="InterPro" id="IPR000917">
    <property type="entry name" value="Sulfatase_N"/>
</dbReference>
<dbReference type="EMBL" id="JACHGY010000001">
    <property type="protein sequence ID" value="MBB6428636.1"/>
    <property type="molecule type" value="Genomic_DNA"/>
</dbReference>
<dbReference type="Proteomes" id="UP000541810">
    <property type="component" value="Unassembled WGS sequence"/>
</dbReference>
<evidence type="ECO:0000256" key="3">
    <source>
        <dbReference type="SAM" id="MobiDB-lite"/>
    </source>
</evidence>
<comment type="caution">
    <text evidence="5">The sequence shown here is derived from an EMBL/GenBank/DDBJ whole genome shotgun (WGS) entry which is preliminary data.</text>
</comment>
<evidence type="ECO:0000256" key="1">
    <source>
        <dbReference type="ARBA" id="ARBA00008779"/>
    </source>
</evidence>
<dbReference type="Gene3D" id="3.40.720.10">
    <property type="entry name" value="Alkaline Phosphatase, subunit A"/>
    <property type="match status" value="1"/>
</dbReference>
<dbReference type="CDD" id="cd16027">
    <property type="entry name" value="SGSH"/>
    <property type="match status" value="1"/>
</dbReference>
<dbReference type="RefSeq" id="WP_184675955.1">
    <property type="nucleotide sequence ID" value="NZ_JACHGY010000001.1"/>
</dbReference>
<keyword evidence="6" id="KW-1185">Reference proteome</keyword>
<dbReference type="GO" id="GO:0004065">
    <property type="term" value="F:arylsulfatase activity"/>
    <property type="evidence" value="ECO:0007669"/>
    <property type="project" value="TreeGrafter"/>
</dbReference>